<sequence length="163" mass="18004">MNRDQAERPGMYVWWGDAEACAVLGAEMGLALGPLLYVGQAGATKWPSGRRSNATLARRIVRQHIRGNARSSTFRRTISALLLDRLSLIVAAGGRLDRPSNARVSAWIAEHLTVGIAPFDDRDSLGRIERLVLDEIDPPLNLGQCVPSEARSRLTQVRSRLRH</sequence>
<evidence type="ECO:0000259" key="1">
    <source>
        <dbReference type="Pfam" id="PF20815"/>
    </source>
</evidence>
<dbReference type="OrthoDB" id="2866199at2"/>
<gene>
    <name evidence="2" type="ORF">AWC31_32820</name>
</gene>
<protein>
    <recommendedName>
        <fullName evidence="1">GIY-YIG catalytic domain-containing protein</fullName>
    </recommendedName>
</protein>
<comment type="caution">
    <text evidence="2">The sequence shown here is derived from an EMBL/GenBank/DDBJ whole genome shotgun (WGS) entry which is preliminary data.</text>
</comment>
<dbReference type="AlphaFoldDB" id="A0A1X2EZC1"/>
<proteinExistence type="predicted"/>
<evidence type="ECO:0000313" key="2">
    <source>
        <dbReference type="EMBL" id="ORX11487.1"/>
    </source>
</evidence>
<organism evidence="2 3">
    <name type="scientific">Mycolicibacterium wolinskyi</name>
    <dbReference type="NCBI Taxonomy" id="59750"/>
    <lineage>
        <taxon>Bacteria</taxon>
        <taxon>Bacillati</taxon>
        <taxon>Actinomycetota</taxon>
        <taxon>Actinomycetes</taxon>
        <taxon>Mycobacteriales</taxon>
        <taxon>Mycobacteriaceae</taxon>
        <taxon>Mycolicibacterium</taxon>
    </lineage>
</organism>
<evidence type="ECO:0000313" key="3">
    <source>
        <dbReference type="Proteomes" id="UP000193964"/>
    </source>
</evidence>
<dbReference type="InterPro" id="IPR049311">
    <property type="entry name" value="GIY_YIG_cat"/>
</dbReference>
<dbReference type="Pfam" id="PF20815">
    <property type="entry name" value="GIY_YIG_2"/>
    <property type="match status" value="1"/>
</dbReference>
<name>A0A1X2EZC1_9MYCO</name>
<feature type="domain" description="GIY-YIG catalytic" evidence="1">
    <location>
        <begin position="34"/>
        <end position="159"/>
    </location>
</feature>
<reference evidence="2 3" key="1">
    <citation type="submission" date="2016-01" db="EMBL/GenBank/DDBJ databases">
        <title>The new phylogeny of the genus Mycobacterium.</title>
        <authorList>
            <person name="Tarcisio F."/>
            <person name="Conor M."/>
            <person name="Antonella G."/>
            <person name="Elisabetta G."/>
            <person name="Giulia F.S."/>
            <person name="Sara T."/>
            <person name="Anna F."/>
            <person name="Clotilde B."/>
            <person name="Roberto B."/>
            <person name="Veronica D.S."/>
            <person name="Fabio R."/>
            <person name="Monica P."/>
            <person name="Olivier J."/>
            <person name="Enrico T."/>
            <person name="Nicola S."/>
        </authorList>
    </citation>
    <scope>NUCLEOTIDE SEQUENCE [LARGE SCALE GENOMIC DNA]</scope>
    <source>
        <strain evidence="2 3">ATCC 700010</strain>
    </source>
</reference>
<dbReference type="RefSeq" id="WP_085146444.1">
    <property type="nucleotide sequence ID" value="NZ_JACKUA010000032.1"/>
</dbReference>
<dbReference type="Proteomes" id="UP000193964">
    <property type="component" value="Unassembled WGS sequence"/>
</dbReference>
<accession>A0A1X2EZC1</accession>
<dbReference type="EMBL" id="LQQA01000030">
    <property type="protein sequence ID" value="ORX11487.1"/>
    <property type="molecule type" value="Genomic_DNA"/>
</dbReference>